<reference evidence="9 10" key="1">
    <citation type="submission" date="2016-11" db="EMBL/GenBank/DDBJ databases">
        <authorList>
            <person name="Jaros S."/>
            <person name="Januszkiewicz K."/>
            <person name="Wedrychowicz H."/>
        </authorList>
    </citation>
    <scope>NUCLEOTIDE SEQUENCE [LARGE SCALE GENOMIC DNA]</scope>
    <source>
        <strain evidence="9 10">CGMCC 1.6102</strain>
    </source>
</reference>
<feature type="binding site" evidence="8">
    <location>
        <position position="211"/>
    </location>
    <ligand>
        <name>pyruvate</name>
        <dbReference type="ChEBI" id="CHEBI:15361"/>
    </ligand>
</feature>
<evidence type="ECO:0000256" key="6">
    <source>
        <dbReference type="PIRNR" id="PIRNR001365"/>
    </source>
</evidence>
<feature type="binding site" evidence="8">
    <location>
        <position position="49"/>
    </location>
    <ligand>
        <name>pyruvate</name>
        <dbReference type="ChEBI" id="CHEBI:15361"/>
    </ligand>
</feature>
<evidence type="ECO:0000256" key="8">
    <source>
        <dbReference type="PIRSR" id="PIRSR001365-2"/>
    </source>
</evidence>
<keyword evidence="3 6" id="KW-0456">Lyase</keyword>
<gene>
    <name evidence="9" type="ORF">SAMN04488057_11940</name>
</gene>
<dbReference type="EMBL" id="FRCY01000019">
    <property type="protein sequence ID" value="SHN31530.1"/>
    <property type="molecule type" value="Genomic_DNA"/>
</dbReference>
<dbReference type="STRING" id="388280.SAMN04488057_11940"/>
<dbReference type="InterPro" id="IPR013785">
    <property type="entry name" value="Aldolase_TIM"/>
</dbReference>
<evidence type="ECO:0000313" key="9">
    <source>
        <dbReference type="EMBL" id="SHN31530.1"/>
    </source>
</evidence>
<dbReference type="GO" id="GO:0016829">
    <property type="term" value="F:lyase activity"/>
    <property type="evidence" value="ECO:0007669"/>
    <property type="project" value="UniProtKB-KW"/>
</dbReference>
<dbReference type="SUPFAM" id="SSF51569">
    <property type="entry name" value="Aldolase"/>
    <property type="match status" value="1"/>
</dbReference>
<dbReference type="InterPro" id="IPR020624">
    <property type="entry name" value="Schiff_base-form_aldolases_CS"/>
</dbReference>
<dbReference type="PRINTS" id="PR00146">
    <property type="entry name" value="DHPICSNTHASE"/>
</dbReference>
<evidence type="ECO:0000256" key="2">
    <source>
        <dbReference type="ARBA" id="ARBA00022490"/>
    </source>
</evidence>
<dbReference type="PIRSF" id="PIRSF001365">
    <property type="entry name" value="DHDPS"/>
    <property type="match status" value="1"/>
</dbReference>
<feature type="active site" description="Proton donor/acceptor" evidence="7">
    <location>
        <position position="139"/>
    </location>
</feature>
<keyword evidence="5" id="KW-0119">Carbohydrate metabolism</keyword>
<dbReference type="Pfam" id="PF00701">
    <property type="entry name" value="DHDPS"/>
    <property type="match status" value="1"/>
</dbReference>
<dbReference type="OrthoDB" id="9778880at2"/>
<evidence type="ECO:0000313" key="10">
    <source>
        <dbReference type="Proteomes" id="UP000184513"/>
    </source>
</evidence>
<keyword evidence="10" id="KW-1185">Reference proteome</keyword>
<comment type="similarity">
    <text evidence="6">Belongs to the DapA family.</text>
</comment>
<organism evidence="9 10">
    <name type="scientific">Cyclobacterium lianum</name>
    <dbReference type="NCBI Taxonomy" id="388280"/>
    <lineage>
        <taxon>Bacteria</taxon>
        <taxon>Pseudomonadati</taxon>
        <taxon>Bacteroidota</taxon>
        <taxon>Cytophagia</taxon>
        <taxon>Cytophagales</taxon>
        <taxon>Cyclobacteriaceae</taxon>
        <taxon>Cyclobacterium</taxon>
    </lineage>
</organism>
<dbReference type="PANTHER" id="PTHR12128:SF21">
    <property type="entry name" value="N-ACETYLNEURAMINATE LYASE"/>
    <property type="match status" value="1"/>
</dbReference>
<sequence length="309" mass="34164">MKINKITGLIAATFAPYNEQGEINPEIIPSYASALKRQGIGGVFINGTTGEGAALSLTEKQVLMQKWAREQNNQFKVLAMLGGSNQKEAMSLGKFAADLQLYGVAVTAPYYFRPANVEQLVAYLAPIAAASPNLPFYFYHIPLLTRVELPMLQLLEVAAEKIPNFAGIKYTHNNLMEFNQCLRHEGGKYDVLWGWDETFLAGLAMGARGAVGSTYNFAASLYLDIFRAFEAGDMQKALRLQERSVDFIHLYGQYGGPAAGKAILKLCGIDCGHFRSPVTSLDSEKLTTFKNALHQLSFFDYSMHIHQET</sequence>
<keyword evidence="2" id="KW-0963">Cytoplasm</keyword>
<dbReference type="InterPro" id="IPR002220">
    <property type="entry name" value="DapA-like"/>
</dbReference>
<keyword evidence="4" id="KW-0704">Schiff base</keyword>
<dbReference type="AlphaFoldDB" id="A0A1M7QJW5"/>
<evidence type="ECO:0000256" key="5">
    <source>
        <dbReference type="ARBA" id="ARBA00023277"/>
    </source>
</evidence>
<comment type="subcellular location">
    <subcellularLocation>
        <location evidence="1">Cytoplasm</location>
    </subcellularLocation>
</comment>
<dbReference type="Gene3D" id="3.20.20.70">
    <property type="entry name" value="Aldolase class I"/>
    <property type="match status" value="1"/>
</dbReference>
<accession>A0A1M7QJW5</accession>
<dbReference type="PROSITE" id="PS00665">
    <property type="entry name" value="DHDPS_1"/>
    <property type="match status" value="1"/>
</dbReference>
<dbReference type="Proteomes" id="UP000184513">
    <property type="component" value="Unassembled WGS sequence"/>
</dbReference>
<evidence type="ECO:0000256" key="1">
    <source>
        <dbReference type="ARBA" id="ARBA00004496"/>
    </source>
</evidence>
<evidence type="ECO:0000256" key="3">
    <source>
        <dbReference type="ARBA" id="ARBA00023239"/>
    </source>
</evidence>
<evidence type="ECO:0000256" key="4">
    <source>
        <dbReference type="ARBA" id="ARBA00023270"/>
    </source>
</evidence>
<dbReference type="PANTHER" id="PTHR12128">
    <property type="entry name" value="DIHYDRODIPICOLINATE SYNTHASE"/>
    <property type="match status" value="1"/>
</dbReference>
<evidence type="ECO:0000256" key="7">
    <source>
        <dbReference type="PIRSR" id="PIRSR001365-1"/>
    </source>
</evidence>
<dbReference type="SMART" id="SM01130">
    <property type="entry name" value="DHDPS"/>
    <property type="match status" value="1"/>
</dbReference>
<protein>
    <submittedName>
        <fullName evidence="9">N-acetylneuraminate lyase</fullName>
    </submittedName>
</protein>
<dbReference type="RefSeq" id="WP_073097633.1">
    <property type="nucleotide sequence ID" value="NZ_FRCY01000019.1"/>
</dbReference>
<feature type="active site" description="Schiff-base intermediate with substrate" evidence="7">
    <location>
        <position position="169"/>
    </location>
</feature>
<dbReference type="GO" id="GO:0005737">
    <property type="term" value="C:cytoplasm"/>
    <property type="evidence" value="ECO:0007669"/>
    <property type="project" value="UniProtKB-SubCell"/>
</dbReference>
<name>A0A1M7QJW5_9BACT</name>
<proteinExistence type="inferred from homology"/>